<dbReference type="Gene3D" id="1.20.1640.10">
    <property type="entry name" value="Multidrug efflux transporter AcrB transmembrane domain"/>
    <property type="match status" value="2"/>
</dbReference>
<dbReference type="InterPro" id="IPR050545">
    <property type="entry name" value="Mycobact_MmpL"/>
</dbReference>
<dbReference type="RefSeq" id="WP_169383650.1">
    <property type="nucleotide sequence ID" value="NZ_JAAXLA010000050.1"/>
</dbReference>
<evidence type="ECO:0000256" key="1">
    <source>
        <dbReference type="SAM" id="MobiDB-lite"/>
    </source>
</evidence>
<protein>
    <submittedName>
        <fullName evidence="3">RND transporter</fullName>
    </submittedName>
</protein>
<evidence type="ECO:0000313" key="4">
    <source>
        <dbReference type="Proteomes" id="UP000820669"/>
    </source>
</evidence>
<dbReference type="EMBL" id="JAAXLA010000050">
    <property type="protein sequence ID" value="NMI00171.1"/>
    <property type="molecule type" value="Genomic_DNA"/>
</dbReference>
<feature type="transmembrane region" description="Helical" evidence="2">
    <location>
        <begin position="703"/>
        <end position="722"/>
    </location>
</feature>
<sequence>MSLAALAVAALAAAGTARVRINTSVDSFLPADDPSVIDLQQHAESFGGDPIVVLVESSDPDALLGPDRLPRLLALEGVLARLPDAAVVYGPATVLNQVAIQAQNLLAEITGRRDGLRAAGEQQARAAGAGPAAVARAGDAAVVDFDRRYGSLLVQGLPAGLPTLHNPSFVRSVIYDHAGVPKPQWRFIVPSKLAVTVLVRPREGLDQAGTERLVDAVRSAASQADLGAARITVTGVPAVTAALGEQVKREAPVLGAIAVVAVGLCFLVVPWLGDRRRRPVPLLVALGGTVLTLATFGWVGRSMSLGVVAFLPVLLGIGSYYALYIANLARRRRVLVVALASAASFASLAVSPIPFVREFGVALAIGVLFSVAIALVVLRPGQAAIPAPDPGIDGRCPAPPESRRARLAALAALVVLSAGGWAALPELQVEADPMRLAGGLGALDDVARAEQVLGSSGEVAVVLDGNDVLRPEALDWARRAQDAILVGYGDQLRPIVSTADLLRFLGDSPTPEQIDAATRLLPSYLSGAVVRDDRSSSVSSFGIKLQSLDQQNQLLAGMRRALPPPPVGYRVVVEGLPVVAARGYELVSEGRYAGNMLGILAAGAVLVAGLGRRSDAVRAILAATLATGWGLLLVWAVGLSLSPLTVTLGSLTAATGCEFTVLLAQAARRRNRWLRRSVLVAALTSALGYAALAWSGLSMIRQFGLALAGSVALSYLAALLVLRLLPDRSGAAPPAEVATSPRTCRSGVGT</sequence>
<comment type="caution">
    <text evidence="3">The sequence shown here is derived from an EMBL/GenBank/DDBJ whole genome shotgun (WGS) entry which is preliminary data.</text>
</comment>
<keyword evidence="2" id="KW-1133">Transmembrane helix</keyword>
<feature type="region of interest" description="Disordered" evidence="1">
    <location>
        <begin position="730"/>
        <end position="750"/>
    </location>
</feature>
<dbReference type="PANTHER" id="PTHR33406:SF13">
    <property type="entry name" value="MEMBRANE PROTEIN YDFJ"/>
    <property type="match status" value="1"/>
</dbReference>
<accession>A0ABX1SGH9</accession>
<keyword evidence="2" id="KW-0812">Transmembrane</keyword>
<feature type="transmembrane region" description="Helical" evidence="2">
    <location>
        <begin position="280"/>
        <end position="299"/>
    </location>
</feature>
<dbReference type="SUPFAM" id="SSF82866">
    <property type="entry name" value="Multidrug efflux transporter AcrB transmembrane domain"/>
    <property type="match status" value="2"/>
</dbReference>
<feature type="transmembrane region" description="Helical" evidence="2">
    <location>
        <begin position="644"/>
        <end position="666"/>
    </location>
</feature>
<feature type="transmembrane region" description="Helical" evidence="2">
    <location>
        <begin position="592"/>
        <end position="610"/>
    </location>
</feature>
<dbReference type="Proteomes" id="UP000820669">
    <property type="component" value="Unassembled WGS sequence"/>
</dbReference>
<feature type="transmembrane region" description="Helical" evidence="2">
    <location>
        <begin position="253"/>
        <end position="273"/>
    </location>
</feature>
<feature type="transmembrane region" description="Helical" evidence="2">
    <location>
        <begin position="359"/>
        <end position="378"/>
    </location>
</feature>
<feature type="transmembrane region" description="Helical" evidence="2">
    <location>
        <begin position="617"/>
        <end position="638"/>
    </location>
</feature>
<feature type="transmembrane region" description="Helical" evidence="2">
    <location>
        <begin position="335"/>
        <end position="353"/>
    </location>
</feature>
<proteinExistence type="predicted"/>
<feature type="transmembrane region" description="Helical" evidence="2">
    <location>
        <begin position="678"/>
        <end position="697"/>
    </location>
</feature>
<evidence type="ECO:0000256" key="2">
    <source>
        <dbReference type="SAM" id="Phobius"/>
    </source>
</evidence>
<keyword evidence="2" id="KW-0472">Membrane</keyword>
<evidence type="ECO:0000313" key="3">
    <source>
        <dbReference type="EMBL" id="NMI00171.1"/>
    </source>
</evidence>
<name>A0ABX1SGH9_9PSEU</name>
<organism evidence="3 4">
    <name type="scientific">Pseudonocardia acidicola</name>
    <dbReference type="NCBI Taxonomy" id="2724939"/>
    <lineage>
        <taxon>Bacteria</taxon>
        <taxon>Bacillati</taxon>
        <taxon>Actinomycetota</taxon>
        <taxon>Actinomycetes</taxon>
        <taxon>Pseudonocardiales</taxon>
        <taxon>Pseudonocardiaceae</taxon>
        <taxon>Pseudonocardia</taxon>
    </lineage>
</organism>
<gene>
    <name evidence="3" type="ORF">HF526_23085</name>
</gene>
<feature type="transmembrane region" description="Helical" evidence="2">
    <location>
        <begin position="407"/>
        <end position="424"/>
    </location>
</feature>
<keyword evidence="4" id="KW-1185">Reference proteome</keyword>
<reference evidence="3 4" key="1">
    <citation type="submission" date="2020-04" db="EMBL/GenBank/DDBJ databases">
        <authorList>
            <person name="Klaysubun C."/>
            <person name="Duangmal K."/>
            <person name="Lipun K."/>
        </authorList>
    </citation>
    <scope>NUCLEOTIDE SEQUENCE [LARGE SCALE GENOMIC DNA]</scope>
    <source>
        <strain evidence="3 4">K10HN5</strain>
    </source>
</reference>
<feature type="transmembrane region" description="Helical" evidence="2">
    <location>
        <begin position="305"/>
        <end position="323"/>
    </location>
</feature>
<dbReference type="PANTHER" id="PTHR33406">
    <property type="entry name" value="MEMBRANE PROTEIN MJ1562-RELATED"/>
    <property type="match status" value="1"/>
</dbReference>